<keyword evidence="2 6" id="KW-0288">FMN</keyword>
<feature type="binding site" evidence="6">
    <location>
        <begin position="15"/>
        <end position="17"/>
    </location>
    <ligand>
        <name>FMN</name>
        <dbReference type="ChEBI" id="CHEBI:58210"/>
    </ligand>
</feature>
<dbReference type="SUPFAM" id="SSF52218">
    <property type="entry name" value="Flavoproteins"/>
    <property type="match status" value="1"/>
</dbReference>
<feature type="binding site" evidence="6">
    <location>
        <begin position="137"/>
        <end position="140"/>
    </location>
    <ligand>
        <name>FMN</name>
        <dbReference type="ChEBI" id="CHEBI:58210"/>
    </ligand>
</feature>
<feature type="domain" description="Flavodoxin-like fold" evidence="7">
    <location>
        <begin position="1"/>
        <end position="194"/>
    </location>
</feature>
<evidence type="ECO:0000256" key="1">
    <source>
        <dbReference type="ARBA" id="ARBA00022630"/>
    </source>
</evidence>
<comment type="similarity">
    <text evidence="6">Belongs to the azoreductase type 1 family.</text>
</comment>
<evidence type="ECO:0000313" key="9">
    <source>
        <dbReference type="Proteomes" id="UP000064715"/>
    </source>
</evidence>
<comment type="cofactor">
    <cofactor evidence="6">
        <name>FMN</name>
        <dbReference type="ChEBI" id="CHEBI:58210"/>
    </cofactor>
    <text evidence="6">Binds 1 FMN per subunit.</text>
</comment>
<dbReference type="Pfam" id="PF02525">
    <property type="entry name" value="Flavodoxin_2"/>
    <property type="match status" value="1"/>
</dbReference>
<dbReference type="PANTHER" id="PTHR43741:SF4">
    <property type="entry name" value="FMN-DEPENDENT NADH:QUINONE OXIDOREDUCTASE"/>
    <property type="match status" value="1"/>
</dbReference>
<dbReference type="GO" id="GO:0016652">
    <property type="term" value="F:oxidoreductase activity, acting on NAD(P)H as acceptor"/>
    <property type="evidence" value="ECO:0007669"/>
    <property type="project" value="UniProtKB-UniRule"/>
</dbReference>
<comment type="function">
    <text evidence="6">Also exhibits azoreductase activity. Catalyzes the reductive cleavage of the azo bond in aromatic azo compounds to the corresponding amines.</text>
</comment>
<evidence type="ECO:0000259" key="7">
    <source>
        <dbReference type="Pfam" id="PF02525"/>
    </source>
</evidence>
<dbReference type="Gene3D" id="3.40.50.360">
    <property type="match status" value="1"/>
</dbReference>
<dbReference type="GO" id="GO:0009055">
    <property type="term" value="F:electron transfer activity"/>
    <property type="evidence" value="ECO:0007669"/>
    <property type="project" value="UniProtKB-UniRule"/>
</dbReference>
<accession>A0A0X4EPH7</accession>
<evidence type="ECO:0000256" key="6">
    <source>
        <dbReference type="HAMAP-Rule" id="MF_01216"/>
    </source>
</evidence>
<dbReference type="OrthoDB" id="9787136at2"/>
<keyword evidence="1 6" id="KW-0285">Flavoprotein</keyword>
<feature type="binding site" evidence="6">
    <location>
        <position position="9"/>
    </location>
    <ligand>
        <name>FMN</name>
        <dbReference type="ChEBI" id="CHEBI:58210"/>
    </ligand>
</feature>
<evidence type="ECO:0000256" key="3">
    <source>
        <dbReference type="ARBA" id="ARBA00023002"/>
    </source>
</evidence>
<dbReference type="InterPro" id="IPR023048">
    <property type="entry name" value="NADH:quinone_OxRdtase_FMN_depd"/>
</dbReference>
<dbReference type="EMBL" id="LRCR01000017">
    <property type="protein sequence ID" value="KUQ83610.1"/>
    <property type="molecule type" value="Genomic_DNA"/>
</dbReference>
<dbReference type="RefSeq" id="WP_059311389.1">
    <property type="nucleotide sequence ID" value="NZ_LRCR01000017.1"/>
</dbReference>
<keyword evidence="9" id="KW-1185">Reference proteome</keyword>
<name>A0A0X4EPH7_9ENTR</name>
<keyword evidence="4 6" id="KW-0520">NAD</keyword>
<comment type="subunit">
    <text evidence="6">Homodimer.</text>
</comment>
<comment type="catalytic activity">
    <reaction evidence="5">
        <text>N,N-dimethyl-1,4-phenylenediamine + anthranilate + 2 NAD(+) = 2-(4-dimethylaminophenyl)diazenylbenzoate + 2 NADH + 2 H(+)</text>
        <dbReference type="Rhea" id="RHEA:55872"/>
        <dbReference type="ChEBI" id="CHEBI:15378"/>
        <dbReference type="ChEBI" id="CHEBI:15783"/>
        <dbReference type="ChEBI" id="CHEBI:16567"/>
        <dbReference type="ChEBI" id="CHEBI:57540"/>
        <dbReference type="ChEBI" id="CHEBI:57945"/>
        <dbReference type="ChEBI" id="CHEBI:71579"/>
        <dbReference type="EC" id="1.7.1.17"/>
    </reaction>
    <physiologicalReaction direction="right-to-left" evidence="5">
        <dbReference type="Rhea" id="RHEA:55874"/>
    </physiologicalReaction>
</comment>
<dbReference type="EC" id="1.6.5.-" evidence="6"/>
<evidence type="ECO:0000313" key="8">
    <source>
        <dbReference type="EMBL" id="KUQ83610.1"/>
    </source>
</evidence>
<evidence type="ECO:0000256" key="2">
    <source>
        <dbReference type="ARBA" id="ARBA00022643"/>
    </source>
</evidence>
<evidence type="ECO:0000256" key="4">
    <source>
        <dbReference type="ARBA" id="ARBA00023027"/>
    </source>
</evidence>
<dbReference type="InterPro" id="IPR029039">
    <property type="entry name" value="Flavoprotein-like_sf"/>
</dbReference>
<dbReference type="PANTHER" id="PTHR43741">
    <property type="entry name" value="FMN-DEPENDENT NADH-AZOREDUCTASE 1"/>
    <property type="match status" value="1"/>
</dbReference>
<comment type="caution">
    <text evidence="8">The sequence shown here is derived from an EMBL/GenBank/DDBJ whole genome shotgun (WGS) entry which is preliminary data.</text>
</comment>
<dbReference type="Proteomes" id="UP000064715">
    <property type="component" value="Unassembled WGS sequence"/>
</dbReference>
<gene>
    <name evidence="6" type="primary">azoR</name>
    <name evidence="8" type="ORF">AWI28_16535</name>
</gene>
<protein>
    <recommendedName>
        <fullName evidence="6">FMN dependent NADH:quinone oxidoreductase</fullName>
        <ecNumber evidence="6">1.6.5.-</ecNumber>
    </recommendedName>
    <alternativeName>
        <fullName evidence="6">Azo-dye reductase</fullName>
    </alternativeName>
    <alternativeName>
        <fullName evidence="6">FMN-dependent NADH-azo compound oxidoreductase</fullName>
    </alternativeName>
    <alternativeName>
        <fullName evidence="6">FMN-dependent NADH-azoreductase</fullName>
        <ecNumber evidence="6">1.7.1.17</ecNumber>
    </alternativeName>
</protein>
<feature type="binding site" evidence="6">
    <location>
        <begin position="93"/>
        <end position="96"/>
    </location>
    <ligand>
        <name>FMN</name>
        <dbReference type="ChEBI" id="CHEBI:58210"/>
    </ligand>
</feature>
<dbReference type="GO" id="GO:0016655">
    <property type="term" value="F:oxidoreductase activity, acting on NAD(P)H, quinone or similar compound as acceptor"/>
    <property type="evidence" value="ECO:0007669"/>
    <property type="project" value="InterPro"/>
</dbReference>
<comment type="function">
    <text evidence="6">Quinone reductase that provides resistance to thiol-specific stress caused by electrophilic quinones.</text>
</comment>
<dbReference type="HAMAP" id="MF_01216">
    <property type="entry name" value="Azoreductase_type1"/>
    <property type="match status" value="1"/>
</dbReference>
<dbReference type="InterPro" id="IPR003680">
    <property type="entry name" value="Flavodoxin_fold"/>
</dbReference>
<sequence>MKILHIDSSINGEFSLSRQLTAEVVRQLASDKVVYRDVVKTPVAHLTGAVAAGFRPLRIATDATAEDVREHRLSGELVNEFLDSDIIVIGAPMYNFSVSTQLKAWLDRLAQPGKTFSYTPTGPVGHATGKRIIVVSTRGGIYHGTPIADMDFQERYLQKFFGFLGIDSVEFVRAEGATRGEEIRAKGVAQAFDAIPSAIAASLK</sequence>
<dbReference type="AlphaFoldDB" id="A0A0X4EPH7"/>
<evidence type="ECO:0000256" key="5">
    <source>
        <dbReference type="ARBA" id="ARBA00048542"/>
    </source>
</evidence>
<keyword evidence="3 6" id="KW-0560">Oxidoreductase</keyword>
<comment type="catalytic activity">
    <reaction evidence="6">
        <text>2 a quinone + NADH + H(+) = 2 a 1,4-benzosemiquinone + NAD(+)</text>
        <dbReference type="Rhea" id="RHEA:65952"/>
        <dbReference type="ChEBI" id="CHEBI:15378"/>
        <dbReference type="ChEBI" id="CHEBI:57540"/>
        <dbReference type="ChEBI" id="CHEBI:57945"/>
        <dbReference type="ChEBI" id="CHEBI:132124"/>
        <dbReference type="ChEBI" id="CHEBI:134225"/>
    </reaction>
</comment>
<dbReference type="EC" id="1.7.1.17" evidence="6"/>
<dbReference type="InterPro" id="IPR050104">
    <property type="entry name" value="FMN-dep_NADH:Q_OxRdtase_AzoR1"/>
</dbReference>
<proteinExistence type="inferred from homology"/>
<reference evidence="9" key="1">
    <citation type="submission" date="2016-01" db="EMBL/GenBank/DDBJ databases">
        <title>WGS of SAMN04407783.</title>
        <authorList>
            <person name="Adams M."/>
            <person name="Sutton G."/>
            <person name="Nelson K."/>
            <person name="Thaden J."/>
            <person name="Fowler V."/>
            <person name="Mccorrison J."/>
            <person name="Sanka R."/>
            <person name="Brinkac L."/>
            <person name="Nierman W."/>
        </authorList>
    </citation>
    <scope>NUCLEOTIDE SEQUENCE [LARGE SCALE GENOMIC DNA]</scope>
    <source>
        <strain evidence="9">GN04363</strain>
    </source>
</reference>
<organism evidence="8 9">
    <name type="scientific">Enterobacter genomosp. O</name>
    <dbReference type="NCBI Taxonomy" id="2364150"/>
    <lineage>
        <taxon>Bacteria</taxon>
        <taxon>Pseudomonadati</taxon>
        <taxon>Pseudomonadota</taxon>
        <taxon>Gammaproteobacteria</taxon>
        <taxon>Enterobacterales</taxon>
        <taxon>Enterobacteriaceae</taxon>
        <taxon>Enterobacter</taxon>
        <taxon>Enterobacter cloacae complex</taxon>
        <taxon>Enterobacter cloacae complex clade O</taxon>
    </lineage>
</organism>
<dbReference type="GO" id="GO:0010181">
    <property type="term" value="F:FMN binding"/>
    <property type="evidence" value="ECO:0007669"/>
    <property type="project" value="UniProtKB-UniRule"/>
</dbReference>